<evidence type="ECO:0000313" key="7">
    <source>
        <dbReference type="Proteomes" id="UP000186698"/>
    </source>
</evidence>
<evidence type="ECO:0000256" key="2">
    <source>
        <dbReference type="ARBA" id="ARBA00022448"/>
    </source>
</evidence>
<accession>A0A1L8H3R8</accession>
<dbReference type="PANTHER" id="PTHR15837">
    <property type="entry name" value="RAN GUANINE NUCLEOTIDE RELEASE FACTOR"/>
    <property type="match status" value="1"/>
</dbReference>
<dbReference type="GO" id="GO:0017080">
    <property type="term" value="F:sodium channel regulator activity"/>
    <property type="evidence" value="ECO:0000318"/>
    <property type="project" value="GO_Central"/>
</dbReference>
<dbReference type="GeneID" id="398168"/>
<evidence type="ECO:0000256" key="5">
    <source>
        <dbReference type="ARBA" id="ARBA00069074"/>
    </source>
</evidence>
<dbReference type="CDD" id="cd00224">
    <property type="entry name" value="Mog1"/>
    <property type="match status" value="1"/>
</dbReference>
<evidence type="ECO:0000256" key="1">
    <source>
        <dbReference type="ARBA" id="ARBA00010307"/>
    </source>
</evidence>
<evidence type="ECO:0000313" key="9">
    <source>
        <dbReference type="Xenbase" id="XB-GENE-5760513"/>
    </source>
</evidence>
<dbReference type="InterPro" id="IPR007681">
    <property type="entry name" value="Mog1"/>
</dbReference>
<dbReference type="SUPFAM" id="SSF55724">
    <property type="entry name" value="Mog1p/PsbP-like"/>
    <property type="match status" value="1"/>
</dbReference>
<keyword evidence="4" id="KW-0653">Protein transport</keyword>
<protein>
    <recommendedName>
        <fullName evidence="5">Ran guanine nucleotide release factor</fullName>
    </recommendedName>
    <alternativeName>
        <fullName evidence="6">Ran-binding protein MOG1</fullName>
    </alternativeName>
</protein>
<evidence type="ECO:0000256" key="6">
    <source>
        <dbReference type="ARBA" id="ARBA00076536"/>
    </source>
</evidence>
<dbReference type="RefSeq" id="XP_018106299.1">
    <property type="nucleotide sequence ID" value="XM_018250810.2"/>
</dbReference>
<dbReference type="STRING" id="8355.A0A1L8H3R8"/>
<dbReference type="AlphaFoldDB" id="A0A1L8H3R8"/>
<dbReference type="Gene3D" id="3.40.1000.10">
    <property type="entry name" value="Mog1/PsbP, alpha/beta/alpha sandwich"/>
    <property type="match status" value="1"/>
</dbReference>
<dbReference type="GO" id="GO:0060047">
    <property type="term" value="P:heart contraction"/>
    <property type="evidence" value="ECO:0000318"/>
    <property type="project" value="GO_Central"/>
</dbReference>
<dbReference type="PANTHER" id="PTHR15837:SF0">
    <property type="entry name" value="RAN GUANINE NUCLEOTIDE RELEASE FACTOR"/>
    <property type="match status" value="1"/>
</dbReference>
<dbReference type="Proteomes" id="UP000186698">
    <property type="component" value="Chromosome 3L"/>
</dbReference>
<dbReference type="Pfam" id="PF04603">
    <property type="entry name" value="Mog1"/>
    <property type="match status" value="1"/>
</dbReference>
<evidence type="ECO:0000256" key="3">
    <source>
        <dbReference type="ARBA" id="ARBA00022658"/>
    </source>
</evidence>
<dbReference type="OrthoDB" id="10255285at2759"/>
<dbReference type="FunFam" id="3.40.1000.10:FF:000004">
    <property type="entry name" value="Probable ran guanine nucleotide release factor"/>
    <property type="match status" value="1"/>
</dbReference>
<comment type="similarity">
    <text evidence="1">Belongs to the MOG1 family.</text>
</comment>
<dbReference type="GO" id="GO:0006606">
    <property type="term" value="P:protein import into nucleus"/>
    <property type="evidence" value="ECO:0007669"/>
    <property type="project" value="TreeGrafter"/>
</dbReference>
<keyword evidence="7" id="KW-1185">Reference proteome</keyword>
<dbReference type="GO" id="GO:0005634">
    <property type="term" value="C:nucleus"/>
    <property type="evidence" value="ECO:0000318"/>
    <property type="project" value="GO_Central"/>
</dbReference>
<dbReference type="GO" id="GO:0044325">
    <property type="term" value="F:transmembrane transporter binding"/>
    <property type="evidence" value="ECO:0000318"/>
    <property type="project" value="GO_Central"/>
</dbReference>
<name>A0A1L8H3R8_XENLA</name>
<dbReference type="Xenbase" id="XB-GENE-5760513">
    <property type="gene designation" value="rangrf.L"/>
</dbReference>
<keyword evidence="2" id="KW-0813">Transport</keyword>
<dbReference type="Bgee" id="398168">
    <property type="expression patterns" value="Expressed in neurula embryo and 19 other cell types or tissues"/>
</dbReference>
<sequence length="259" mass="28637">MADDESRAYESLLLLHSELQYRFNVFPQQRWPAAGFAGTFSLTAHGRVPSDVDRARPVRWFQAERVCEQASPMAQESRPLFAGALSAILPPFLQDVSELREIPDNQEVFAHTSTDQSIIVELLEYQEGVSDSEAARYHFEDVASSNDAEGQSEVLSVEPLPLAQLTLTDCTNAWLLTGLQLVAKFNEEARNTVNIHMALFRLPQHTTDLLVTFNDPAAINPSSSSAVGGASLAPPSPWTYEDFSRLLCSLQLHNSSIFG</sequence>
<organism evidence="7 8">
    <name type="scientific">Xenopus laevis</name>
    <name type="common">African clawed frog</name>
    <dbReference type="NCBI Taxonomy" id="8355"/>
    <lineage>
        <taxon>Eukaryota</taxon>
        <taxon>Metazoa</taxon>
        <taxon>Chordata</taxon>
        <taxon>Craniata</taxon>
        <taxon>Vertebrata</taxon>
        <taxon>Euteleostomi</taxon>
        <taxon>Amphibia</taxon>
        <taxon>Batrachia</taxon>
        <taxon>Anura</taxon>
        <taxon>Pipoidea</taxon>
        <taxon>Pipidae</taxon>
        <taxon>Xenopodinae</taxon>
        <taxon>Xenopus</taxon>
        <taxon>Xenopus</taxon>
    </lineage>
</organism>
<gene>
    <name evidence="8 9" type="primary">rangrf.L</name>
    <name evidence="8" type="synonym">mog1</name>
    <name evidence="8" type="synonym">rangnrf</name>
    <name evidence="8" type="synonym">rangrf</name>
    <name evidence="8" type="synonym">rangrf.S</name>
</gene>
<dbReference type="InterPro" id="IPR016123">
    <property type="entry name" value="Mog1/PsbP_a/b/a-sand"/>
</dbReference>
<proteinExistence type="inferred from homology"/>
<reference evidence="8" key="1">
    <citation type="submission" date="2025-08" db="UniProtKB">
        <authorList>
            <consortium name="RefSeq"/>
        </authorList>
    </citation>
    <scope>IDENTIFICATION</scope>
    <source>
        <strain evidence="8">J_2021</strain>
        <tissue evidence="8">Erythrocytes</tissue>
    </source>
</reference>
<keyword evidence="3" id="KW-0344">Guanine-nucleotide releasing factor</keyword>
<dbReference type="GO" id="GO:0005085">
    <property type="term" value="F:guanyl-nucleotide exchange factor activity"/>
    <property type="evidence" value="ECO:0000318"/>
    <property type="project" value="GO_Central"/>
</dbReference>
<dbReference type="GO" id="GO:0031267">
    <property type="term" value="F:small GTPase binding"/>
    <property type="evidence" value="ECO:0000318"/>
    <property type="project" value="GO_Central"/>
</dbReference>
<dbReference type="OMA" id="NIHMALF"/>
<evidence type="ECO:0000313" key="8">
    <source>
        <dbReference type="RefSeq" id="XP_018106299.1"/>
    </source>
</evidence>
<dbReference type="AGR" id="Xenbase:XB-GENE-5760513"/>
<dbReference type="CTD" id="398168"/>
<dbReference type="PaxDb" id="8355-A0A1L8H3R8"/>
<dbReference type="GO" id="GO:1900825">
    <property type="term" value="P:regulation of membrane depolarization during cardiac muscle cell action potential"/>
    <property type="evidence" value="ECO:0000318"/>
    <property type="project" value="GO_Central"/>
</dbReference>
<evidence type="ECO:0000256" key="4">
    <source>
        <dbReference type="ARBA" id="ARBA00022927"/>
    </source>
</evidence>